<accession>A0A0J9W174</accession>
<feature type="region of interest" description="Disordered" evidence="1">
    <location>
        <begin position="38"/>
        <end position="91"/>
    </location>
</feature>
<name>A0A0J9W174_FUSO4</name>
<proteinExistence type="predicted"/>
<sequence>MAVNSSYLPDTDSSMIEAWILQIDDVIDNFDIDFNIMPRTPSPSKRQRTDQLPLDPNATPRMSNAPTLSSNTSTTSSGRQSGSVSPKKRELELRQAIDFPLERRAYKEMQNPPQIVKDLVALTRSASIPHQFKERMTAKANPLDPPLDSWFRPELSTESPDIQADQDYVFKRLSKITENSKHCQQRLAHESSWNDTVHAPLLELAFDDNNIGQDVYYQNITHCRVYPDFRDQSPFLQEAKVDYAIFLNPAKNSNLDVSLKKYRSASRSNRVVHFQTSDEANTPVAISIETKSHSSNSAIVGPAQLATWLRAHFRHLESLPNSSADALPMLPVVFVDGTKWRVDFAVRTSNELVIWQGLEIGSSEDLRGCYMIISCLQRLIMWCREEFSIWWENAVHDISLSDTVCDDVSQ</sequence>
<dbReference type="VEuPathDB" id="FungiDB:FOXG_21821"/>
<evidence type="ECO:0000256" key="1">
    <source>
        <dbReference type="SAM" id="MobiDB-lite"/>
    </source>
</evidence>
<dbReference type="EMBL" id="DS231720">
    <property type="protein sequence ID" value="KNB16868.1"/>
    <property type="molecule type" value="Genomic_DNA"/>
</dbReference>
<evidence type="ECO:0000313" key="4">
    <source>
        <dbReference type="Proteomes" id="UP000009097"/>
    </source>
</evidence>
<protein>
    <recommendedName>
        <fullName evidence="2">PD-(D/E)XK nuclease-like domain-containing protein</fullName>
    </recommendedName>
</protein>
<dbReference type="InterPro" id="IPR046797">
    <property type="entry name" value="PDDEXK_12"/>
</dbReference>
<evidence type="ECO:0000259" key="2">
    <source>
        <dbReference type="Pfam" id="PF20516"/>
    </source>
</evidence>
<organism evidence="3 4">
    <name type="scientific">Fusarium oxysporum f. sp. lycopersici (strain 4287 / CBS 123668 / FGSC 9935 / NRRL 34936)</name>
    <name type="common">Fusarium vascular wilt of tomato</name>
    <dbReference type="NCBI Taxonomy" id="426428"/>
    <lineage>
        <taxon>Eukaryota</taxon>
        <taxon>Fungi</taxon>
        <taxon>Dikarya</taxon>
        <taxon>Ascomycota</taxon>
        <taxon>Pezizomycotina</taxon>
        <taxon>Sordariomycetes</taxon>
        <taxon>Hypocreomycetidae</taxon>
        <taxon>Hypocreales</taxon>
        <taxon>Nectriaceae</taxon>
        <taxon>Fusarium</taxon>
        <taxon>Fusarium oxysporum species complex</taxon>
    </lineage>
</organism>
<dbReference type="Proteomes" id="UP000009097">
    <property type="component" value="Unassembled WGS sequence"/>
</dbReference>
<dbReference type="GeneID" id="28962527"/>
<dbReference type="EMBL" id="DS231720">
    <property type="protein sequence ID" value="KNB16867.1"/>
    <property type="molecule type" value="Genomic_DNA"/>
</dbReference>
<dbReference type="RefSeq" id="XP_018254912.1">
    <property type="nucleotide sequence ID" value="XM_018402184.1"/>
</dbReference>
<evidence type="ECO:0000313" key="3">
    <source>
        <dbReference type="EMBL" id="KNB16869.1"/>
    </source>
</evidence>
<reference evidence="3" key="2">
    <citation type="journal article" date="2010" name="Nature">
        <title>Comparative genomics reveals mobile pathogenicity chromosomes in Fusarium.</title>
        <authorList>
            <person name="Ma L.J."/>
            <person name="van der Does H.C."/>
            <person name="Borkovich K.A."/>
            <person name="Coleman J.J."/>
            <person name="Daboussi M.J."/>
            <person name="Di Pietro A."/>
            <person name="Dufresne M."/>
            <person name="Freitag M."/>
            <person name="Grabherr M."/>
            <person name="Henrissat B."/>
            <person name="Houterman P.M."/>
            <person name="Kang S."/>
            <person name="Shim W.B."/>
            <person name="Woloshuk C."/>
            <person name="Xie X."/>
            <person name="Xu J.R."/>
            <person name="Antoniw J."/>
            <person name="Baker S.E."/>
            <person name="Bluhm B.H."/>
            <person name="Breakspear A."/>
            <person name="Brown D.W."/>
            <person name="Butchko R.A."/>
            <person name="Chapman S."/>
            <person name="Coulson R."/>
            <person name="Coutinho P.M."/>
            <person name="Danchin E.G."/>
            <person name="Diener A."/>
            <person name="Gale L.R."/>
            <person name="Gardiner D.M."/>
            <person name="Goff S."/>
            <person name="Hammond-Kosack K.E."/>
            <person name="Hilburn K."/>
            <person name="Hua-Van A."/>
            <person name="Jonkers W."/>
            <person name="Kazan K."/>
            <person name="Kodira C.D."/>
            <person name="Koehrsen M."/>
            <person name="Kumar L."/>
            <person name="Lee Y.H."/>
            <person name="Li L."/>
            <person name="Manners J.M."/>
            <person name="Miranda-Saavedra D."/>
            <person name="Mukherjee M."/>
            <person name="Park G."/>
            <person name="Park J."/>
            <person name="Park S.Y."/>
            <person name="Proctor R.H."/>
            <person name="Regev A."/>
            <person name="Ruiz-Roldan M.C."/>
            <person name="Sain D."/>
            <person name="Sakthikumar S."/>
            <person name="Sykes S."/>
            <person name="Schwartz D.C."/>
            <person name="Turgeon B.G."/>
            <person name="Wapinski I."/>
            <person name="Yoder O."/>
            <person name="Young S."/>
            <person name="Zeng Q."/>
            <person name="Zhou S."/>
            <person name="Galagan J."/>
            <person name="Cuomo C.A."/>
            <person name="Kistler H.C."/>
            <person name="Rep M."/>
        </authorList>
    </citation>
    <scope>NUCLEOTIDE SEQUENCE [LARGE SCALE GENOMIC DNA]</scope>
    <source>
        <strain evidence="3">4287</strain>
    </source>
</reference>
<dbReference type="RefSeq" id="XP_018254914.1">
    <property type="nucleotide sequence ID" value="XM_018402186.1"/>
</dbReference>
<dbReference type="OrthoDB" id="4161186at2759"/>
<feature type="compositionally biased region" description="Low complexity" evidence="1">
    <location>
        <begin position="63"/>
        <end position="85"/>
    </location>
</feature>
<dbReference type="AlphaFoldDB" id="A0A0J9W174"/>
<reference evidence="3" key="1">
    <citation type="submission" date="2007-04" db="EMBL/GenBank/DDBJ databases">
        <authorList>
            <consortium name="The Broad Institute Genome Sequencing Platform"/>
            <person name="Birren B."/>
            <person name="Lander E."/>
            <person name="Galagan J."/>
            <person name="Nusbaum C."/>
            <person name="Devon K."/>
            <person name="Ma L.-J."/>
            <person name="Jaffe D."/>
            <person name="Butler J."/>
            <person name="Alvarez P."/>
            <person name="Gnerre S."/>
            <person name="Grabherr M."/>
            <person name="Kleber M."/>
            <person name="Mauceli E."/>
            <person name="Brockman W."/>
            <person name="MacCallum I.A."/>
            <person name="Young S."/>
            <person name="LaButti K."/>
            <person name="DeCaprio D."/>
            <person name="Crawford M."/>
            <person name="Koehrsen M."/>
            <person name="Engels R."/>
            <person name="Montgomery P."/>
            <person name="Pearson M."/>
            <person name="Howarth C."/>
            <person name="Larson L."/>
            <person name="White J."/>
            <person name="O'Leary S."/>
            <person name="Kodira C."/>
            <person name="Zeng Q."/>
            <person name="Yandava C."/>
            <person name="Alvarado L."/>
            <person name="Kistler C."/>
            <person name="Shim W.-B."/>
            <person name="Kang S."/>
            <person name="Woloshuk C."/>
        </authorList>
    </citation>
    <scope>NUCLEOTIDE SEQUENCE</scope>
    <source>
        <strain evidence="3">4287</strain>
    </source>
</reference>
<dbReference type="Pfam" id="PF20516">
    <property type="entry name" value="PDDEXK_12"/>
    <property type="match status" value="1"/>
</dbReference>
<dbReference type="RefSeq" id="XP_018254913.1">
    <property type="nucleotide sequence ID" value="XM_018402185.1"/>
</dbReference>
<dbReference type="KEGG" id="fox:FOXG_21821"/>
<feature type="domain" description="PD-(D/E)XK nuclease-like" evidence="2">
    <location>
        <begin position="140"/>
        <end position="387"/>
    </location>
</feature>
<gene>
    <name evidence="3" type="ORF">FOXG_21821</name>
</gene>
<dbReference type="EMBL" id="DS231720">
    <property type="protein sequence ID" value="KNB16869.1"/>
    <property type="molecule type" value="Genomic_DNA"/>
</dbReference>